<dbReference type="InterPro" id="IPR003660">
    <property type="entry name" value="HAMP_dom"/>
</dbReference>
<keyword evidence="6" id="KW-0472">Membrane</keyword>
<dbReference type="Proteomes" id="UP000422108">
    <property type="component" value="Chromosome"/>
</dbReference>
<dbReference type="GO" id="GO:0007165">
    <property type="term" value="P:signal transduction"/>
    <property type="evidence" value="ECO:0007669"/>
    <property type="project" value="UniProtKB-KW"/>
</dbReference>
<evidence type="ECO:0000256" key="3">
    <source>
        <dbReference type="ARBA" id="ARBA00023224"/>
    </source>
</evidence>
<gene>
    <name evidence="11" type="ORF">DSCOOX_44630</name>
</gene>
<dbReference type="PANTHER" id="PTHR32089">
    <property type="entry name" value="METHYL-ACCEPTING CHEMOTAXIS PROTEIN MCPB"/>
    <property type="match status" value="1"/>
</dbReference>
<evidence type="ECO:0000313" key="12">
    <source>
        <dbReference type="Proteomes" id="UP000422108"/>
    </source>
</evidence>
<dbReference type="SMART" id="SM00283">
    <property type="entry name" value="MA"/>
    <property type="match status" value="1"/>
</dbReference>
<evidence type="ECO:0000259" key="8">
    <source>
        <dbReference type="PROSITE" id="PS50192"/>
    </source>
</evidence>
<dbReference type="PROSITE" id="PS51753">
    <property type="entry name" value="HBM"/>
    <property type="match status" value="1"/>
</dbReference>
<dbReference type="EMBL" id="AP021879">
    <property type="protein sequence ID" value="BBO91283.1"/>
    <property type="molecule type" value="Genomic_DNA"/>
</dbReference>
<dbReference type="InterPro" id="IPR032255">
    <property type="entry name" value="HBM"/>
</dbReference>
<comment type="subcellular location">
    <subcellularLocation>
        <location evidence="1">Cell inner membrane</location>
        <topology evidence="1">Multi-pass membrane protein</topology>
    </subcellularLocation>
</comment>
<feature type="transmembrane region" description="Helical" evidence="6">
    <location>
        <begin position="305"/>
        <end position="327"/>
    </location>
</feature>
<keyword evidence="6" id="KW-0812">Transmembrane</keyword>
<dbReference type="PROSITE" id="PS50885">
    <property type="entry name" value="HAMP"/>
    <property type="match status" value="1"/>
</dbReference>
<dbReference type="AlphaFoldDB" id="A0A5K8AF03"/>
<dbReference type="Gene3D" id="1.20.1440.210">
    <property type="match status" value="1"/>
</dbReference>
<proteinExistence type="inferred from homology"/>
<evidence type="ECO:0000259" key="9">
    <source>
        <dbReference type="PROSITE" id="PS50885"/>
    </source>
</evidence>
<feature type="transmembrane region" description="Helical" evidence="6">
    <location>
        <begin position="12"/>
        <end position="30"/>
    </location>
</feature>
<feature type="domain" description="HAMP" evidence="9">
    <location>
        <begin position="327"/>
        <end position="379"/>
    </location>
</feature>
<keyword evidence="6" id="KW-1133">Transmembrane helix</keyword>
<feature type="domain" description="T-SNARE coiled-coil homology" evidence="8">
    <location>
        <begin position="557"/>
        <end position="619"/>
    </location>
</feature>
<dbReference type="SUPFAM" id="SSF58104">
    <property type="entry name" value="Methyl-accepting chemotaxis protein (MCP) signaling domain"/>
    <property type="match status" value="1"/>
</dbReference>
<protein>
    <submittedName>
        <fullName evidence="11">Methyl-accepting chemotaxis protein</fullName>
    </submittedName>
</protein>
<evidence type="ECO:0000259" key="10">
    <source>
        <dbReference type="PROSITE" id="PS51753"/>
    </source>
</evidence>
<evidence type="ECO:0000256" key="4">
    <source>
        <dbReference type="ARBA" id="ARBA00029447"/>
    </source>
</evidence>
<dbReference type="InterPro" id="IPR000727">
    <property type="entry name" value="T_SNARE_dom"/>
</dbReference>
<keyword evidence="2" id="KW-0997">Cell inner membrane</keyword>
<accession>A0A5K8AF03</accession>
<evidence type="ECO:0000256" key="1">
    <source>
        <dbReference type="ARBA" id="ARBA00004429"/>
    </source>
</evidence>
<evidence type="ECO:0000259" key="7">
    <source>
        <dbReference type="PROSITE" id="PS50111"/>
    </source>
</evidence>
<organism evidence="11 12">
    <name type="scientific">Desulfosarcina ovata subsp. ovata</name>
    <dbReference type="NCBI Taxonomy" id="2752305"/>
    <lineage>
        <taxon>Bacteria</taxon>
        <taxon>Pseudomonadati</taxon>
        <taxon>Thermodesulfobacteriota</taxon>
        <taxon>Desulfobacteria</taxon>
        <taxon>Desulfobacterales</taxon>
        <taxon>Desulfosarcinaceae</taxon>
        <taxon>Desulfosarcina</taxon>
    </lineage>
</organism>
<keyword evidence="2" id="KW-1003">Cell membrane</keyword>
<name>A0A5K8AF03_9BACT</name>
<dbReference type="RefSeq" id="WP_155312225.1">
    <property type="nucleotide sequence ID" value="NZ_AP021879.1"/>
</dbReference>
<evidence type="ECO:0000256" key="5">
    <source>
        <dbReference type="PROSITE-ProRule" id="PRU00284"/>
    </source>
</evidence>
<dbReference type="GO" id="GO:0005886">
    <property type="term" value="C:plasma membrane"/>
    <property type="evidence" value="ECO:0007669"/>
    <property type="project" value="UniProtKB-SubCell"/>
</dbReference>
<evidence type="ECO:0000313" key="11">
    <source>
        <dbReference type="EMBL" id="BBO91283.1"/>
    </source>
</evidence>
<sequence>MFSNLKISTKIIGGFSIVLLLMMVVGYVGLNGMSGTKDRIIKADDVNRIVKMIQEARQNEKNFIIRGDEEYIQKVFETANLLVNQAKETKAKFDQAINKEQMDQVLSKAADYNAAFGRYVALENEKKDLMDQMRSKARDTIVKLEEIRTNQKSQLNGILTSQSNRYSGNNADFQAALNDKLVKADDANRMIKWFLEMRKNEKELILSGEQQYLDAVTESMDKIIALGNNLKNRFNAPENIAQVKSALDSLSAYETAFSAFFGKVAEQKTSDQQMVAAAREARDVCDIARADQKAKMESQIGRATFFIYVFFGIALAFGAGLALWIAITIKKSMAYAVDISTRVASGDLTQQIEVSGQDEIGILLSAMKDMVDNLNHMFIDISKGVETLASSSTELSAISQQMAASSEQSAGKSSNVATAAEEMSANMNSVAAAAEQASQNVGIVASATEEMSSTIQEIAQNTEKGRSISLEAVTQTTNASQKMEQLGRAALSVGKVTETITDISEQTNLLALNATIEAARAGEAGKGFAVVANEIKELAKQTAEATGQIRQQIEEIQVSTENSVEEIQRVTGIINNVNDVVGNIASAIEEQSIATKEIAGNVAQASDGIQEVTQNVAEASTVSLNISSDIVEVNTASQEIANASSQVRISSEELSTLSERLKKMVNQFQIKM</sequence>
<dbReference type="Pfam" id="PF00672">
    <property type="entry name" value="HAMP"/>
    <property type="match status" value="1"/>
</dbReference>
<feature type="domain" description="Methyl-accepting transducer" evidence="7">
    <location>
        <begin position="398"/>
        <end position="655"/>
    </location>
</feature>
<dbReference type="InterPro" id="IPR004089">
    <property type="entry name" value="MCPsignal_dom"/>
</dbReference>
<dbReference type="Gene3D" id="1.10.287.950">
    <property type="entry name" value="Methyl-accepting chemotaxis protein"/>
    <property type="match status" value="1"/>
</dbReference>
<keyword evidence="3 5" id="KW-0807">Transducer</keyword>
<reference evidence="11 12" key="1">
    <citation type="submission" date="2019-11" db="EMBL/GenBank/DDBJ databases">
        <title>Comparative genomics of hydrocarbon-degrading Desulfosarcina strains.</title>
        <authorList>
            <person name="Watanabe M."/>
            <person name="Kojima H."/>
            <person name="Fukui M."/>
        </authorList>
    </citation>
    <scope>NUCLEOTIDE SEQUENCE [LARGE SCALE GENOMIC DNA]</scope>
    <source>
        <strain evidence="12">oXyS1</strain>
    </source>
</reference>
<comment type="similarity">
    <text evidence="4">Belongs to the methyl-accepting chemotaxis (MCP) protein family.</text>
</comment>
<dbReference type="SMART" id="SM00304">
    <property type="entry name" value="HAMP"/>
    <property type="match status" value="1"/>
</dbReference>
<evidence type="ECO:0000256" key="6">
    <source>
        <dbReference type="SAM" id="Phobius"/>
    </source>
</evidence>
<dbReference type="PANTHER" id="PTHR32089:SF112">
    <property type="entry name" value="LYSOZYME-LIKE PROTEIN-RELATED"/>
    <property type="match status" value="1"/>
</dbReference>
<dbReference type="Pfam" id="PF00015">
    <property type="entry name" value="MCPsignal"/>
    <property type="match status" value="1"/>
</dbReference>
<dbReference type="CDD" id="cd06225">
    <property type="entry name" value="HAMP"/>
    <property type="match status" value="1"/>
</dbReference>
<dbReference type="PROSITE" id="PS50111">
    <property type="entry name" value="CHEMOTAXIS_TRANSDUC_2"/>
    <property type="match status" value="1"/>
</dbReference>
<feature type="domain" description="HBM" evidence="10">
    <location>
        <begin position="38"/>
        <end position="300"/>
    </location>
</feature>
<dbReference type="SMART" id="SM01358">
    <property type="entry name" value="HBM"/>
    <property type="match status" value="1"/>
</dbReference>
<dbReference type="PROSITE" id="PS50192">
    <property type="entry name" value="T_SNARE"/>
    <property type="match status" value="1"/>
</dbReference>
<keyword evidence="12" id="KW-1185">Reference proteome</keyword>
<evidence type="ECO:0000256" key="2">
    <source>
        <dbReference type="ARBA" id="ARBA00022519"/>
    </source>
</evidence>